<name>A0A0N4X268_HAEPC</name>
<evidence type="ECO:0000313" key="2">
    <source>
        <dbReference type="Proteomes" id="UP000268014"/>
    </source>
</evidence>
<dbReference type="Proteomes" id="UP000268014">
    <property type="component" value="Unassembled WGS sequence"/>
</dbReference>
<keyword evidence="2" id="KW-1185">Reference proteome</keyword>
<evidence type="ECO:0000313" key="3">
    <source>
        <dbReference type="WBParaSite" id="HPLM_0001844501-mRNA-1"/>
    </source>
</evidence>
<sequence length="39" mass="3872">MTAGSNGTSVAIQTSAAPVATPQQLSAYAGSSFLVRFSP</sequence>
<gene>
    <name evidence="1" type="ORF">HPLM_LOCUS18437</name>
</gene>
<proteinExistence type="predicted"/>
<evidence type="ECO:0000313" key="1">
    <source>
        <dbReference type="EMBL" id="VDO71051.1"/>
    </source>
</evidence>
<accession>A0A0N4X268</accession>
<dbReference type="WBParaSite" id="HPLM_0001844501-mRNA-1">
    <property type="protein sequence ID" value="HPLM_0001844501-mRNA-1"/>
    <property type="gene ID" value="HPLM_0001844501"/>
</dbReference>
<reference evidence="1 2" key="2">
    <citation type="submission" date="2018-11" db="EMBL/GenBank/DDBJ databases">
        <authorList>
            <consortium name="Pathogen Informatics"/>
        </authorList>
    </citation>
    <scope>NUCLEOTIDE SEQUENCE [LARGE SCALE GENOMIC DNA]</scope>
    <source>
        <strain evidence="1 2">MHpl1</strain>
    </source>
</reference>
<reference evidence="3" key="1">
    <citation type="submission" date="2017-02" db="UniProtKB">
        <authorList>
            <consortium name="WormBaseParasite"/>
        </authorList>
    </citation>
    <scope>IDENTIFICATION</scope>
</reference>
<dbReference type="EMBL" id="UZAF01020575">
    <property type="protein sequence ID" value="VDO71051.1"/>
    <property type="molecule type" value="Genomic_DNA"/>
</dbReference>
<protein>
    <submittedName>
        <fullName evidence="3">Alpha/beta hydrolase</fullName>
    </submittedName>
</protein>
<dbReference type="AlphaFoldDB" id="A0A0N4X268"/>
<organism evidence="3">
    <name type="scientific">Haemonchus placei</name>
    <name type="common">Barber's pole worm</name>
    <dbReference type="NCBI Taxonomy" id="6290"/>
    <lineage>
        <taxon>Eukaryota</taxon>
        <taxon>Metazoa</taxon>
        <taxon>Ecdysozoa</taxon>
        <taxon>Nematoda</taxon>
        <taxon>Chromadorea</taxon>
        <taxon>Rhabditida</taxon>
        <taxon>Rhabditina</taxon>
        <taxon>Rhabditomorpha</taxon>
        <taxon>Strongyloidea</taxon>
        <taxon>Trichostrongylidae</taxon>
        <taxon>Haemonchus</taxon>
    </lineage>
</organism>